<sequence>MTQAYRRVQIAVDGGELTVGVWGELSPERPPVLAIHGITANHVSWTEVARHHDGAILAPDLRGRGGSRHLPGPTGMAVHAADALAVLDVFGVDQAIVVGHSMGAFVASVFAHRFPERVRRLVLVDGGVPFPPITGDVDEAMDTILGPALARLKLTWPDRTAVHDFWRAHPALADWNDVIEAYVDYDVGEDGTGLRSRIAEPIIREDGRDLHLGAAAKDAYASLPGAKFPEGAVFLHAERGLLDEPTPLYPDPEQLEDHIAVQRLPGSNHYTILFAPRFAAAVARAVENPISESEAS</sequence>
<name>A0ABP6T3L2_9ACTN</name>
<dbReference type="Pfam" id="PF00561">
    <property type="entry name" value="Abhydrolase_1"/>
    <property type="match status" value="1"/>
</dbReference>
<feature type="domain" description="AB hydrolase-1" evidence="1">
    <location>
        <begin position="30"/>
        <end position="165"/>
    </location>
</feature>
<evidence type="ECO:0000313" key="2">
    <source>
        <dbReference type="EMBL" id="GAA3392187.1"/>
    </source>
</evidence>
<dbReference type="EMBL" id="BAAAYN010000036">
    <property type="protein sequence ID" value="GAA3392187.1"/>
    <property type="molecule type" value="Genomic_DNA"/>
</dbReference>
<dbReference type="PRINTS" id="PR00111">
    <property type="entry name" value="ABHYDROLASE"/>
</dbReference>
<dbReference type="PANTHER" id="PTHR43798">
    <property type="entry name" value="MONOACYLGLYCEROL LIPASE"/>
    <property type="match status" value="1"/>
</dbReference>
<dbReference type="InterPro" id="IPR029058">
    <property type="entry name" value="AB_hydrolase_fold"/>
</dbReference>
<evidence type="ECO:0000259" key="1">
    <source>
        <dbReference type="Pfam" id="PF00561"/>
    </source>
</evidence>
<dbReference type="InterPro" id="IPR050266">
    <property type="entry name" value="AB_hydrolase_sf"/>
</dbReference>
<evidence type="ECO:0000313" key="3">
    <source>
        <dbReference type="Proteomes" id="UP001501676"/>
    </source>
</evidence>
<dbReference type="PANTHER" id="PTHR43798:SF33">
    <property type="entry name" value="HYDROLASE, PUTATIVE (AFU_ORTHOLOGUE AFUA_2G14860)-RELATED"/>
    <property type="match status" value="1"/>
</dbReference>
<accession>A0ABP6T3L2</accession>
<reference evidence="3" key="1">
    <citation type="journal article" date="2019" name="Int. J. Syst. Evol. Microbiol.">
        <title>The Global Catalogue of Microorganisms (GCM) 10K type strain sequencing project: providing services to taxonomists for standard genome sequencing and annotation.</title>
        <authorList>
            <consortium name="The Broad Institute Genomics Platform"/>
            <consortium name="The Broad Institute Genome Sequencing Center for Infectious Disease"/>
            <person name="Wu L."/>
            <person name="Ma J."/>
        </authorList>
    </citation>
    <scope>NUCLEOTIDE SEQUENCE [LARGE SCALE GENOMIC DNA]</scope>
    <source>
        <strain evidence="3">JCM 9458</strain>
    </source>
</reference>
<dbReference type="RefSeq" id="WP_345730919.1">
    <property type="nucleotide sequence ID" value="NZ_BAAAYN010000036.1"/>
</dbReference>
<comment type="caution">
    <text evidence="2">The sequence shown here is derived from an EMBL/GenBank/DDBJ whole genome shotgun (WGS) entry which is preliminary data.</text>
</comment>
<proteinExistence type="predicted"/>
<dbReference type="InterPro" id="IPR000073">
    <property type="entry name" value="AB_hydrolase_1"/>
</dbReference>
<gene>
    <name evidence="2" type="ORF">GCM10020369_52950</name>
</gene>
<dbReference type="Gene3D" id="3.40.50.1820">
    <property type="entry name" value="alpha/beta hydrolase"/>
    <property type="match status" value="1"/>
</dbReference>
<dbReference type="SUPFAM" id="SSF53474">
    <property type="entry name" value="alpha/beta-Hydrolases"/>
    <property type="match status" value="1"/>
</dbReference>
<protein>
    <recommendedName>
        <fullName evidence="1">AB hydrolase-1 domain-containing protein</fullName>
    </recommendedName>
</protein>
<dbReference type="Proteomes" id="UP001501676">
    <property type="component" value="Unassembled WGS sequence"/>
</dbReference>
<keyword evidence="3" id="KW-1185">Reference proteome</keyword>
<organism evidence="2 3">
    <name type="scientific">Cryptosporangium minutisporangium</name>
    <dbReference type="NCBI Taxonomy" id="113569"/>
    <lineage>
        <taxon>Bacteria</taxon>
        <taxon>Bacillati</taxon>
        <taxon>Actinomycetota</taxon>
        <taxon>Actinomycetes</taxon>
        <taxon>Cryptosporangiales</taxon>
        <taxon>Cryptosporangiaceae</taxon>
        <taxon>Cryptosporangium</taxon>
    </lineage>
</organism>